<accession>A0A1V0N4L2</accession>
<dbReference type="SUPFAM" id="SSF81593">
    <property type="entry name" value="Nucleotidyltransferase substrate binding subunit/domain"/>
    <property type="match status" value="1"/>
</dbReference>
<dbReference type="PROSITE" id="PS50910">
    <property type="entry name" value="HEPN"/>
    <property type="match status" value="1"/>
</dbReference>
<dbReference type="SMART" id="SM00748">
    <property type="entry name" value="HEPN"/>
    <property type="match status" value="1"/>
</dbReference>
<dbReference type="AlphaFoldDB" id="A0A1V0N4L2"/>
<sequence length="129" mass="15207">MPSRSMDWLKQAKRDLEEAEGSLNNEKYEWACFASQQSAEKAVIALYHSINKEIWNQSVSRMLSQLTEFNIDNNIIARAMELDRVYIGSRYPDYYSEGSPFEYYSIEDAKRCLNYAKEIFEFCSKNIRD</sequence>
<protein>
    <submittedName>
        <fullName evidence="2">HEPN superfamily protein</fullName>
    </submittedName>
</protein>
<proteinExistence type="predicted"/>
<feature type="domain" description="HEPN" evidence="1">
    <location>
        <begin position="9"/>
        <end position="119"/>
    </location>
</feature>
<dbReference type="RefSeq" id="WP_236940554.1">
    <property type="nucleotide sequence ID" value="NZ_CP015363.1"/>
</dbReference>
<gene>
    <name evidence="2" type="ORF">FAD_1153</name>
</gene>
<name>A0A1V0N4L2_9ARCH</name>
<dbReference type="Proteomes" id="UP000192050">
    <property type="component" value="Chromosome"/>
</dbReference>
<evidence type="ECO:0000259" key="1">
    <source>
        <dbReference type="PROSITE" id="PS50910"/>
    </source>
</evidence>
<reference evidence="2 3" key="1">
    <citation type="submission" date="2011-10" db="EMBL/GenBank/DDBJ databases">
        <title>Metabolic and evolutionary patterns in the extreme acidophile Ferroplasma acidiphilum.</title>
        <authorList>
            <person name="Golyshina O.V."/>
            <person name="Kozyavkin S.A."/>
            <person name="Tatusov R.L."/>
            <person name="Slesarev A.I."/>
            <person name="Golyshin P.N."/>
        </authorList>
    </citation>
    <scope>NUCLEOTIDE SEQUENCE [LARGE SCALE GENOMIC DNA]</scope>
    <source>
        <strain evidence="3">Y</strain>
    </source>
</reference>
<dbReference type="EMBL" id="CP015363">
    <property type="protein sequence ID" value="ARD85029.1"/>
    <property type="molecule type" value="Genomic_DNA"/>
</dbReference>
<dbReference type="KEGG" id="fai:FAD_1153"/>
<dbReference type="InterPro" id="IPR007842">
    <property type="entry name" value="HEPN_dom"/>
</dbReference>
<dbReference type="Pfam" id="PF05168">
    <property type="entry name" value="HEPN"/>
    <property type="match status" value="1"/>
</dbReference>
<evidence type="ECO:0000313" key="3">
    <source>
        <dbReference type="Proteomes" id="UP000192050"/>
    </source>
</evidence>
<dbReference type="Gene3D" id="1.20.120.330">
    <property type="entry name" value="Nucleotidyltransferases domain 2"/>
    <property type="match status" value="1"/>
</dbReference>
<organism evidence="2 3">
    <name type="scientific">Ferroplasma acidiphilum</name>
    <dbReference type="NCBI Taxonomy" id="74969"/>
    <lineage>
        <taxon>Archaea</taxon>
        <taxon>Methanobacteriati</taxon>
        <taxon>Thermoplasmatota</taxon>
        <taxon>Thermoplasmata</taxon>
        <taxon>Thermoplasmatales</taxon>
        <taxon>Ferroplasmaceae</taxon>
        <taxon>Ferroplasma</taxon>
    </lineage>
</organism>
<evidence type="ECO:0000313" key="2">
    <source>
        <dbReference type="EMBL" id="ARD85029.1"/>
    </source>
</evidence>
<keyword evidence="3" id="KW-1185">Reference proteome</keyword>
<dbReference type="GeneID" id="31676651"/>